<keyword evidence="2" id="KW-0812">Transmembrane</keyword>
<dbReference type="AlphaFoldDB" id="A0A517MUP3"/>
<keyword evidence="2" id="KW-1133">Transmembrane helix</keyword>
<keyword evidence="2" id="KW-0472">Membrane</keyword>
<protein>
    <recommendedName>
        <fullName evidence="5">Prepilin-type N-terminal cleavage/methylation domain-containing protein</fullName>
    </recommendedName>
</protein>
<organism evidence="3 4">
    <name type="scientific">Adhaeretor mobilis</name>
    <dbReference type="NCBI Taxonomy" id="1930276"/>
    <lineage>
        <taxon>Bacteria</taxon>
        <taxon>Pseudomonadati</taxon>
        <taxon>Planctomycetota</taxon>
        <taxon>Planctomycetia</taxon>
        <taxon>Pirellulales</taxon>
        <taxon>Lacipirellulaceae</taxon>
        <taxon>Adhaeretor</taxon>
    </lineage>
</organism>
<evidence type="ECO:0008006" key="5">
    <source>
        <dbReference type="Google" id="ProtNLM"/>
    </source>
</evidence>
<evidence type="ECO:0000313" key="4">
    <source>
        <dbReference type="Proteomes" id="UP000319852"/>
    </source>
</evidence>
<feature type="compositionally biased region" description="Gly residues" evidence="1">
    <location>
        <begin position="346"/>
        <end position="360"/>
    </location>
</feature>
<feature type="region of interest" description="Disordered" evidence="1">
    <location>
        <begin position="323"/>
        <end position="374"/>
    </location>
</feature>
<dbReference type="KEGG" id="amob:HG15A2_18730"/>
<feature type="transmembrane region" description="Helical" evidence="2">
    <location>
        <begin position="12"/>
        <end position="32"/>
    </location>
</feature>
<dbReference type="EMBL" id="CP036263">
    <property type="protein sequence ID" value="QDS98592.1"/>
    <property type="molecule type" value="Genomic_DNA"/>
</dbReference>
<gene>
    <name evidence="3" type="ORF">HG15A2_18730</name>
</gene>
<dbReference type="OrthoDB" id="9812770at2"/>
<evidence type="ECO:0000313" key="3">
    <source>
        <dbReference type="EMBL" id="QDS98592.1"/>
    </source>
</evidence>
<feature type="region of interest" description="Disordered" evidence="1">
    <location>
        <begin position="71"/>
        <end position="126"/>
    </location>
</feature>
<dbReference type="Proteomes" id="UP000319852">
    <property type="component" value="Chromosome"/>
</dbReference>
<feature type="compositionally biased region" description="Polar residues" evidence="1">
    <location>
        <begin position="71"/>
        <end position="87"/>
    </location>
</feature>
<proteinExistence type="predicted"/>
<sequence length="374" mass="39930">MNHPVRRNLFSGFTLLEIVLALGLSAVLLYLVMMATELHLHRVDRSRTRVESSQVARAVLDSIANDLQSTRFESPNYFSTPTSTATDQEPPPDTSEGEEPSGGGPPTNGPAGGGGGDVVGGGTGLGGGTGSPLIPIDATTVRGIYGDAQLIRIDNTATYDWHSATRTSMGDEPSAELPDPELPQTVFYTYQDGQRVASPESAGRALQAEPTTDIAGLYRENLPSAVIQEEGDTEFSSSRLPTERARLLAPEVVSIEFSYFDGYEMLDYWDSVDQEGLPAAVEIRLRVLEVPYEEAIAQSNTTTERYSEKDIVEYRRYVNLSGVKAQPQTPISVGPPEQTTNRSGDGSPGQGTSDGGAGGETGEESTSTGETSDD</sequence>
<feature type="compositionally biased region" description="Gly residues" evidence="1">
    <location>
        <begin position="100"/>
        <end position="126"/>
    </location>
</feature>
<keyword evidence="4" id="KW-1185">Reference proteome</keyword>
<evidence type="ECO:0000256" key="1">
    <source>
        <dbReference type="SAM" id="MobiDB-lite"/>
    </source>
</evidence>
<accession>A0A517MUP3</accession>
<dbReference type="RefSeq" id="WP_145059794.1">
    <property type="nucleotide sequence ID" value="NZ_CP036263.1"/>
</dbReference>
<evidence type="ECO:0000256" key="2">
    <source>
        <dbReference type="SAM" id="Phobius"/>
    </source>
</evidence>
<feature type="compositionally biased region" description="Low complexity" evidence="1">
    <location>
        <begin position="364"/>
        <end position="374"/>
    </location>
</feature>
<feature type="compositionally biased region" description="Polar residues" evidence="1">
    <location>
        <begin position="326"/>
        <end position="342"/>
    </location>
</feature>
<reference evidence="3 4" key="1">
    <citation type="submission" date="2019-02" db="EMBL/GenBank/DDBJ databases">
        <title>Deep-cultivation of Planctomycetes and their phenomic and genomic characterization uncovers novel biology.</title>
        <authorList>
            <person name="Wiegand S."/>
            <person name="Jogler M."/>
            <person name="Boedeker C."/>
            <person name="Pinto D."/>
            <person name="Vollmers J."/>
            <person name="Rivas-Marin E."/>
            <person name="Kohn T."/>
            <person name="Peeters S.H."/>
            <person name="Heuer A."/>
            <person name="Rast P."/>
            <person name="Oberbeckmann S."/>
            <person name="Bunk B."/>
            <person name="Jeske O."/>
            <person name="Meyerdierks A."/>
            <person name="Storesund J.E."/>
            <person name="Kallscheuer N."/>
            <person name="Luecker S."/>
            <person name="Lage O.M."/>
            <person name="Pohl T."/>
            <person name="Merkel B.J."/>
            <person name="Hornburger P."/>
            <person name="Mueller R.-W."/>
            <person name="Bruemmer F."/>
            <person name="Labrenz M."/>
            <person name="Spormann A.M."/>
            <person name="Op den Camp H."/>
            <person name="Overmann J."/>
            <person name="Amann R."/>
            <person name="Jetten M.S.M."/>
            <person name="Mascher T."/>
            <person name="Medema M.H."/>
            <person name="Devos D.P."/>
            <person name="Kaster A.-K."/>
            <person name="Ovreas L."/>
            <person name="Rohde M."/>
            <person name="Galperin M.Y."/>
            <person name="Jogler C."/>
        </authorList>
    </citation>
    <scope>NUCLEOTIDE SEQUENCE [LARGE SCALE GENOMIC DNA]</scope>
    <source>
        <strain evidence="3 4">HG15A2</strain>
    </source>
</reference>
<name>A0A517MUP3_9BACT</name>